<gene>
    <name evidence="2" type="ORF">EJ04DRAFT_549103</name>
</gene>
<evidence type="ECO:0000256" key="1">
    <source>
        <dbReference type="SAM" id="MobiDB-lite"/>
    </source>
</evidence>
<evidence type="ECO:0008006" key="4">
    <source>
        <dbReference type="Google" id="ProtNLM"/>
    </source>
</evidence>
<feature type="region of interest" description="Disordered" evidence="1">
    <location>
        <begin position="427"/>
        <end position="460"/>
    </location>
</feature>
<evidence type="ECO:0000313" key="2">
    <source>
        <dbReference type="EMBL" id="KAF2739387.1"/>
    </source>
</evidence>
<sequence>MTSPAIEAKSLSTLTALASNPPAYPRNPTHGRHDPLVLYIARVPGSRDVFLTPMKPRDRVVTAEDVQSSLYYIHIDQPEDTRLIEPPPEPGFLEGQSASQSRPPVPSVQRKAVPAALTPGVPNLPARKPLPGPLAPTTDFETRQNVHANQYLSTHAARPEFGQRLSVDSIRYHGENIQAPPALPPRRHSEQLQIKGASLTLIRRDPATSAQWNVATIEDPPVFDVSSTSTNDPSVKKGIGAPVYIEITNPGYSKFLHTDQNTPGAPATRTNDSSIRPQNQMDSNVPGTSRPVNDQPTTGKVVFRRRLWMEGARYTGGGFGHRKNSSYDSSLGSQSPRASFDAYRPSMELRPPENSMLSRDEQAYNATPLSDRQSGFRGYVFVSPWNGRCEFVTGAGGGSLKCRHIIPGLQGAPPMAMPVSELRFNLPTSSKASTPRAEDSKRSSFFHRPRHGRNHSSVSDVYRPNVEDVGSSLDRMDLSLGQEFAGGGFGGRQAKLGKLIIEDEGLKMVDLLVATNLALWWRAYERVDVRSRND</sequence>
<feature type="compositionally biased region" description="Polar residues" evidence="1">
    <location>
        <begin position="326"/>
        <end position="337"/>
    </location>
</feature>
<feature type="region of interest" description="Disordered" evidence="1">
    <location>
        <begin position="79"/>
        <end position="106"/>
    </location>
</feature>
<evidence type="ECO:0000313" key="3">
    <source>
        <dbReference type="Proteomes" id="UP000799444"/>
    </source>
</evidence>
<comment type="caution">
    <text evidence="2">The sequence shown here is derived from an EMBL/GenBank/DDBJ whole genome shotgun (WGS) entry which is preliminary data.</text>
</comment>
<dbReference type="EMBL" id="ML996104">
    <property type="protein sequence ID" value="KAF2739387.1"/>
    <property type="molecule type" value="Genomic_DNA"/>
</dbReference>
<dbReference type="Proteomes" id="UP000799444">
    <property type="component" value="Unassembled WGS sequence"/>
</dbReference>
<reference evidence="2" key="1">
    <citation type="journal article" date="2020" name="Stud. Mycol.">
        <title>101 Dothideomycetes genomes: a test case for predicting lifestyles and emergence of pathogens.</title>
        <authorList>
            <person name="Haridas S."/>
            <person name="Albert R."/>
            <person name="Binder M."/>
            <person name="Bloem J."/>
            <person name="Labutti K."/>
            <person name="Salamov A."/>
            <person name="Andreopoulos B."/>
            <person name="Baker S."/>
            <person name="Barry K."/>
            <person name="Bills G."/>
            <person name="Bluhm B."/>
            <person name="Cannon C."/>
            <person name="Castanera R."/>
            <person name="Culley D."/>
            <person name="Daum C."/>
            <person name="Ezra D."/>
            <person name="Gonzalez J."/>
            <person name="Henrissat B."/>
            <person name="Kuo A."/>
            <person name="Liang C."/>
            <person name="Lipzen A."/>
            <person name="Lutzoni F."/>
            <person name="Magnuson J."/>
            <person name="Mondo S."/>
            <person name="Nolan M."/>
            <person name="Ohm R."/>
            <person name="Pangilinan J."/>
            <person name="Park H.-J."/>
            <person name="Ramirez L."/>
            <person name="Alfaro M."/>
            <person name="Sun H."/>
            <person name="Tritt A."/>
            <person name="Yoshinaga Y."/>
            <person name="Zwiers L.-H."/>
            <person name="Turgeon B."/>
            <person name="Goodwin S."/>
            <person name="Spatafora J."/>
            <person name="Crous P."/>
            <person name="Grigoriev I."/>
        </authorList>
    </citation>
    <scope>NUCLEOTIDE SEQUENCE</scope>
    <source>
        <strain evidence="2">CBS 125425</strain>
    </source>
</reference>
<organism evidence="2 3">
    <name type="scientific">Polyplosphaeria fusca</name>
    <dbReference type="NCBI Taxonomy" id="682080"/>
    <lineage>
        <taxon>Eukaryota</taxon>
        <taxon>Fungi</taxon>
        <taxon>Dikarya</taxon>
        <taxon>Ascomycota</taxon>
        <taxon>Pezizomycotina</taxon>
        <taxon>Dothideomycetes</taxon>
        <taxon>Pleosporomycetidae</taxon>
        <taxon>Pleosporales</taxon>
        <taxon>Tetraplosphaeriaceae</taxon>
        <taxon>Polyplosphaeria</taxon>
    </lineage>
</organism>
<dbReference type="AlphaFoldDB" id="A0A9P4R9U7"/>
<protein>
    <recommendedName>
        <fullName evidence="4">Oxidoreductase-like protein</fullName>
    </recommendedName>
</protein>
<keyword evidence="3" id="KW-1185">Reference proteome</keyword>
<proteinExistence type="predicted"/>
<name>A0A9P4R9U7_9PLEO</name>
<feature type="compositionally biased region" description="Polar residues" evidence="1">
    <location>
        <begin position="258"/>
        <end position="298"/>
    </location>
</feature>
<feature type="region of interest" description="Disordered" evidence="1">
    <location>
        <begin position="314"/>
        <end position="339"/>
    </location>
</feature>
<accession>A0A9P4R9U7</accession>
<dbReference type="OrthoDB" id="5426191at2759"/>
<feature type="region of interest" description="Disordered" evidence="1">
    <location>
        <begin position="255"/>
        <end position="300"/>
    </location>
</feature>
<feature type="compositionally biased region" description="Basic residues" evidence="1">
    <location>
        <begin position="444"/>
        <end position="454"/>
    </location>
</feature>